<dbReference type="Pfam" id="PF00646">
    <property type="entry name" value="F-box"/>
    <property type="match status" value="1"/>
</dbReference>
<comment type="catalytic activity">
    <reaction evidence="7">
        <text>L-cysteine + O2 = 3-sulfino-L-alanine + H(+)</text>
        <dbReference type="Rhea" id="RHEA:20441"/>
        <dbReference type="ChEBI" id="CHEBI:15378"/>
        <dbReference type="ChEBI" id="CHEBI:15379"/>
        <dbReference type="ChEBI" id="CHEBI:35235"/>
        <dbReference type="ChEBI" id="CHEBI:61085"/>
        <dbReference type="EC" id="1.13.11.20"/>
    </reaction>
    <physiologicalReaction direction="left-to-right" evidence="7">
        <dbReference type="Rhea" id="RHEA:20442"/>
    </physiologicalReaction>
</comment>
<dbReference type="SMART" id="SM00256">
    <property type="entry name" value="FBOX"/>
    <property type="match status" value="1"/>
</dbReference>
<evidence type="ECO:0000256" key="5">
    <source>
        <dbReference type="ARBA" id="ARBA00023002"/>
    </source>
</evidence>
<dbReference type="InterPro" id="IPR011051">
    <property type="entry name" value="RmlC_Cupin_sf"/>
</dbReference>
<dbReference type="GO" id="GO:0070483">
    <property type="term" value="P:detection of hypoxia"/>
    <property type="evidence" value="ECO:0007669"/>
    <property type="project" value="UniProtKB-ARBA"/>
</dbReference>
<dbReference type="InterPro" id="IPR001810">
    <property type="entry name" value="F-box_dom"/>
</dbReference>
<proteinExistence type="inferred from homology"/>
<protein>
    <recommendedName>
        <fullName evidence="3">cysteine dioxygenase</fullName>
        <ecNumber evidence="3">1.13.11.20</ecNumber>
    </recommendedName>
</protein>
<organism evidence="9 10">
    <name type="scientific">Malus domestica</name>
    <name type="common">Apple</name>
    <name type="synonym">Pyrus malus</name>
    <dbReference type="NCBI Taxonomy" id="3750"/>
    <lineage>
        <taxon>Eukaryota</taxon>
        <taxon>Viridiplantae</taxon>
        <taxon>Streptophyta</taxon>
        <taxon>Embryophyta</taxon>
        <taxon>Tracheophyta</taxon>
        <taxon>Spermatophyta</taxon>
        <taxon>Magnoliopsida</taxon>
        <taxon>eudicotyledons</taxon>
        <taxon>Gunneridae</taxon>
        <taxon>Pentapetalae</taxon>
        <taxon>rosids</taxon>
        <taxon>fabids</taxon>
        <taxon>Rosales</taxon>
        <taxon>Rosaceae</taxon>
        <taxon>Amygdaloideae</taxon>
        <taxon>Maleae</taxon>
        <taxon>Malus</taxon>
    </lineage>
</organism>
<comment type="similarity">
    <text evidence="2">Belongs to the cysteine dioxygenase family.</text>
</comment>
<dbReference type="EC" id="1.13.11.20" evidence="3"/>
<evidence type="ECO:0000256" key="3">
    <source>
        <dbReference type="ARBA" id="ARBA00013133"/>
    </source>
</evidence>
<dbReference type="SUPFAM" id="SSF51182">
    <property type="entry name" value="RmlC-like cupins"/>
    <property type="match status" value="2"/>
</dbReference>
<dbReference type="InterPro" id="IPR036047">
    <property type="entry name" value="F-box-like_dom_sf"/>
</dbReference>
<keyword evidence="4" id="KW-0479">Metal-binding</keyword>
<dbReference type="Gene3D" id="2.60.120.10">
    <property type="entry name" value="Jelly Rolls"/>
    <property type="match status" value="1"/>
</dbReference>
<evidence type="ECO:0000313" key="9">
    <source>
        <dbReference type="EMBL" id="RXH81648.1"/>
    </source>
</evidence>
<dbReference type="AlphaFoldDB" id="A0A498IDB3"/>
<dbReference type="SUPFAM" id="SSF81383">
    <property type="entry name" value="F-box domain"/>
    <property type="match status" value="1"/>
</dbReference>
<comment type="cofactor">
    <cofactor evidence="1">
        <name>Fe(2+)</name>
        <dbReference type="ChEBI" id="CHEBI:29033"/>
    </cofactor>
</comment>
<dbReference type="InterPro" id="IPR012864">
    <property type="entry name" value="PCO/ADO"/>
</dbReference>
<dbReference type="InterPro" id="IPR014710">
    <property type="entry name" value="RmlC-like_jellyroll"/>
</dbReference>
<dbReference type="EMBL" id="RDQH01000338">
    <property type="protein sequence ID" value="RXH81648.1"/>
    <property type="molecule type" value="Genomic_DNA"/>
</dbReference>
<dbReference type="CDD" id="cd22157">
    <property type="entry name" value="F-box_AtFBW1-like"/>
    <property type="match status" value="1"/>
</dbReference>
<dbReference type="PANTHER" id="PTHR22966:SF63">
    <property type="entry name" value="CYSTEINE DIOXYGENASE"/>
    <property type="match status" value="1"/>
</dbReference>
<evidence type="ECO:0000259" key="8">
    <source>
        <dbReference type="SMART" id="SM00256"/>
    </source>
</evidence>
<keyword evidence="5" id="KW-0560">Oxidoreductase</keyword>
<dbReference type="Proteomes" id="UP000290289">
    <property type="component" value="Chromosome 12"/>
</dbReference>
<keyword evidence="6" id="KW-0408">Iron</keyword>
<dbReference type="STRING" id="3750.A0A498IDB3"/>
<dbReference type="CDD" id="cd20289">
    <property type="entry name" value="cupin_ADO"/>
    <property type="match status" value="2"/>
</dbReference>
<evidence type="ECO:0000256" key="1">
    <source>
        <dbReference type="ARBA" id="ARBA00001954"/>
    </source>
</evidence>
<keyword evidence="10" id="KW-1185">Reference proteome</keyword>
<evidence type="ECO:0000256" key="6">
    <source>
        <dbReference type="ARBA" id="ARBA00023004"/>
    </source>
</evidence>
<name>A0A498IDB3_MALDO</name>
<feature type="domain" description="F-box" evidence="8">
    <location>
        <begin position="550"/>
        <end position="590"/>
    </location>
</feature>
<sequence length="681" mass="76397">MTMETARVVEQGRHQRVVSRVGHASSSSKVRYQVKQGIRKRKWSRKIQHPLSLAPPSTVPTPLQQLFDACRHVFKGHGTVPLPHHVHKLCRILDDMTPEDIGLSRNLQFFKPKAVVKGTPRVTYTTIYECNKFSLCCFFIPANGVIPLHNHPDMTVFSKLLLGKMHIKSYDWVDPVNSDGSTPASQLRLAELKADSVFTAPCNASVLYPTKGGNIHAFTAITPCAVLDVIGPPYSKEDGRDCSYYKDHPYAAYSNGGAAVTEEKRDCYGWLEEIEMPENAEMDIIEYLGPQPKVDMRPEDIGLSRNLQFFKPKTVVKGTPRVTYTTIYECNKFSYFLLPSLPSIYFGRFPQNRLLRSPYRVICKVFFYKNHLLGRLLIGSPVYFHVQLCCFFIPANGVIPLHNHPFMTVLNKLLLGKMHIKSYDWVDPVNSDGSTPAPQCESISLSCKDDFAVRLAELKADSVFTAPCNASVLYPTKGGNIHAFTAITPCAVLDVIGPPYSKEDGRDCSYDKDHPYAASSNGGAAVTEEKHDCYGWLEEIKMPENAEMDIIEYLGPLILSWLPVISLLRFRCVCKSWRDLISTSQFVAKHRTHTNDNNKNPPIPFRFPRLTDYKSLKKNVGDASADAATSSAIESSRRVASFDGGAAVTEEKRDCYGWLEEIEMPENAEMDMIEYLGPQVG</sequence>
<dbReference type="Gene3D" id="1.20.1280.50">
    <property type="match status" value="1"/>
</dbReference>
<evidence type="ECO:0000256" key="7">
    <source>
        <dbReference type="ARBA" id="ARBA00024284"/>
    </source>
</evidence>
<dbReference type="Pfam" id="PF07847">
    <property type="entry name" value="PCO_ADO"/>
    <property type="match status" value="2"/>
</dbReference>
<evidence type="ECO:0000256" key="4">
    <source>
        <dbReference type="ARBA" id="ARBA00022723"/>
    </source>
</evidence>
<accession>A0A498IDB3</accession>
<dbReference type="GO" id="GO:0046872">
    <property type="term" value="F:metal ion binding"/>
    <property type="evidence" value="ECO:0007669"/>
    <property type="project" value="UniProtKB-KW"/>
</dbReference>
<dbReference type="PANTHER" id="PTHR22966">
    <property type="entry name" value="2-AMINOETHANETHIOL DIOXYGENASE"/>
    <property type="match status" value="1"/>
</dbReference>
<dbReference type="GO" id="GO:0017172">
    <property type="term" value="F:cysteine dioxygenase activity"/>
    <property type="evidence" value="ECO:0007669"/>
    <property type="project" value="UniProtKB-EC"/>
</dbReference>
<reference evidence="9 10" key="1">
    <citation type="submission" date="2018-10" db="EMBL/GenBank/DDBJ databases">
        <title>A high-quality apple genome assembly.</title>
        <authorList>
            <person name="Hu J."/>
        </authorList>
    </citation>
    <scope>NUCLEOTIDE SEQUENCE [LARGE SCALE GENOMIC DNA]</scope>
    <source>
        <strain evidence="10">cv. HFTH1</strain>
        <tissue evidence="9">Young leaf</tissue>
    </source>
</reference>
<evidence type="ECO:0000313" key="10">
    <source>
        <dbReference type="Proteomes" id="UP000290289"/>
    </source>
</evidence>
<evidence type="ECO:0000256" key="2">
    <source>
        <dbReference type="ARBA" id="ARBA00006622"/>
    </source>
</evidence>
<comment type="caution">
    <text evidence="9">The sequence shown here is derived from an EMBL/GenBank/DDBJ whole genome shotgun (WGS) entry which is preliminary data.</text>
</comment>
<gene>
    <name evidence="9" type="ORF">DVH24_035069</name>
</gene>